<name>A0ABN6Q6I5_NOSCO</name>
<evidence type="ECO:0000313" key="1">
    <source>
        <dbReference type="EMBL" id="BDI18444.1"/>
    </source>
</evidence>
<protein>
    <submittedName>
        <fullName evidence="1">Uncharacterized protein</fullName>
    </submittedName>
</protein>
<reference evidence="1" key="1">
    <citation type="submission" date="2022-04" db="EMBL/GenBank/DDBJ databases">
        <title>Complete genome sequence of a cyanobacterium, Nostoc sp. SO-36, isolated in Antarctica.</title>
        <authorList>
            <person name="Kanesaki Y."/>
            <person name="Effendi D."/>
            <person name="Sakamoto T."/>
            <person name="Ohtani S."/>
            <person name="Awai K."/>
        </authorList>
    </citation>
    <scope>NUCLEOTIDE SEQUENCE</scope>
    <source>
        <strain evidence="1">SO-36</strain>
    </source>
</reference>
<evidence type="ECO:0000313" key="2">
    <source>
        <dbReference type="Proteomes" id="UP001055453"/>
    </source>
</evidence>
<keyword evidence="2" id="KW-1185">Reference proteome</keyword>
<gene>
    <name evidence="1" type="ORF">ANSO36C_42460</name>
</gene>
<organism evidence="1 2">
    <name type="scientific">Nostoc cf. commune SO-36</name>
    <dbReference type="NCBI Taxonomy" id="449208"/>
    <lineage>
        <taxon>Bacteria</taxon>
        <taxon>Bacillati</taxon>
        <taxon>Cyanobacteriota</taxon>
        <taxon>Cyanophyceae</taxon>
        <taxon>Nostocales</taxon>
        <taxon>Nostocaceae</taxon>
        <taxon>Nostoc</taxon>
    </lineage>
</organism>
<proteinExistence type="predicted"/>
<dbReference type="EMBL" id="AP025732">
    <property type="protein sequence ID" value="BDI18444.1"/>
    <property type="molecule type" value="Genomic_DNA"/>
</dbReference>
<accession>A0ABN6Q6I5</accession>
<sequence length="49" mass="5433">MIATTNRESKISFILCAETPAGRIEKEAELPIITDKDFREAEPGGLIQE</sequence>
<dbReference type="Pfam" id="PF20363">
    <property type="entry name" value="DUF6658"/>
    <property type="match status" value="1"/>
</dbReference>
<dbReference type="Proteomes" id="UP001055453">
    <property type="component" value="Chromosome"/>
</dbReference>
<dbReference type="InterPro" id="IPR046599">
    <property type="entry name" value="DUF6658"/>
</dbReference>